<evidence type="ECO:0000256" key="1">
    <source>
        <dbReference type="SAM" id="Phobius"/>
    </source>
</evidence>
<proteinExistence type="predicted"/>
<gene>
    <name evidence="2" type="ordered locus">HCH_06983</name>
</gene>
<accession>Q2S6X6</accession>
<dbReference type="KEGG" id="hch:HCH_06983"/>
<keyword evidence="3" id="KW-1185">Reference proteome</keyword>
<reference evidence="2 3" key="1">
    <citation type="journal article" date="2005" name="Nucleic Acids Res.">
        <title>Genomic blueprint of Hahella chejuensis, a marine microbe producing an algicidal agent.</title>
        <authorList>
            <person name="Jeong H."/>
            <person name="Yim J.H."/>
            <person name="Lee C."/>
            <person name="Choi S.-H."/>
            <person name="Park Y.K."/>
            <person name="Yoon S.H."/>
            <person name="Hur C.-G."/>
            <person name="Kang H.-Y."/>
            <person name="Kim D."/>
            <person name="Lee H.H."/>
            <person name="Park K.H."/>
            <person name="Park S.-H."/>
            <person name="Park H.-S."/>
            <person name="Lee H.K."/>
            <person name="Oh T.K."/>
            <person name="Kim J.F."/>
        </authorList>
    </citation>
    <scope>NUCLEOTIDE SEQUENCE [LARGE SCALE GENOMIC DNA]</scope>
    <source>
        <strain evidence="2 3">KCTC 2396</strain>
    </source>
</reference>
<dbReference type="STRING" id="349521.HCH_06983"/>
<keyword evidence="1" id="KW-1133">Transmembrane helix</keyword>
<keyword evidence="1" id="KW-0472">Membrane</keyword>
<protein>
    <submittedName>
        <fullName evidence="2">Uncharacterized protein</fullName>
    </submittedName>
</protein>
<evidence type="ECO:0000313" key="2">
    <source>
        <dbReference type="EMBL" id="ABC33598.1"/>
    </source>
</evidence>
<sequence>MVFLFDNTNINPLQSGNQAFLALKFNTFVQKQRLYLNLGLLFVRMCAYYINGIKKVLFRSNVLDACLRGR</sequence>
<feature type="transmembrane region" description="Helical" evidence="1">
    <location>
        <begin position="34"/>
        <end position="51"/>
    </location>
</feature>
<evidence type="ECO:0000313" key="3">
    <source>
        <dbReference type="Proteomes" id="UP000000238"/>
    </source>
</evidence>
<organism evidence="2 3">
    <name type="scientific">Hahella chejuensis (strain KCTC 2396)</name>
    <dbReference type="NCBI Taxonomy" id="349521"/>
    <lineage>
        <taxon>Bacteria</taxon>
        <taxon>Pseudomonadati</taxon>
        <taxon>Pseudomonadota</taxon>
        <taxon>Gammaproteobacteria</taxon>
        <taxon>Oceanospirillales</taxon>
        <taxon>Hahellaceae</taxon>
        <taxon>Hahella</taxon>
    </lineage>
</organism>
<dbReference type="EMBL" id="CP000155">
    <property type="protein sequence ID" value="ABC33598.1"/>
    <property type="molecule type" value="Genomic_DNA"/>
</dbReference>
<dbReference type="AlphaFoldDB" id="Q2S6X6"/>
<dbReference type="Proteomes" id="UP000000238">
    <property type="component" value="Chromosome"/>
</dbReference>
<keyword evidence="1" id="KW-0812">Transmembrane</keyword>
<dbReference type="HOGENOM" id="CLU_2752192_0_0_6"/>
<name>Q2S6X6_HAHCH</name>